<dbReference type="PANTHER" id="PTHR22911:SF137">
    <property type="entry name" value="SOLUTE CARRIER FAMILY 35 MEMBER G2-RELATED"/>
    <property type="match status" value="1"/>
</dbReference>
<dbReference type="Pfam" id="PF00892">
    <property type="entry name" value="EamA"/>
    <property type="match status" value="1"/>
</dbReference>
<dbReference type="EMBL" id="FOVP01000009">
    <property type="protein sequence ID" value="SFN79982.1"/>
    <property type="molecule type" value="Genomic_DNA"/>
</dbReference>
<evidence type="ECO:0000313" key="4">
    <source>
        <dbReference type="Proteomes" id="UP000198599"/>
    </source>
</evidence>
<proteinExistence type="predicted"/>
<feature type="transmembrane region" description="Helical" evidence="1">
    <location>
        <begin position="153"/>
        <end position="173"/>
    </location>
</feature>
<name>A0A1I5BZA4_9RHOB</name>
<evidence type="ECO:0000313" key="3">
    <source>
        <dbReference type="EMBL" id="SFN79982.1"/>
    </source>
</evidence>
<feature type="transmembrane region" description="Helical" evidence="1">
    <location>
        <begin position="241"/>
        <end position="260"/>
    </location>
</feature>
<feature type="transmembrane region" description="Helical" evidence="1">
    <location>
        <begin position="37"/>
        <end position="55"/>
    </location>
</feature>
<sequence>MTRHPLFGLLLAMFGALTLTPDALFMRLSGMGGYQMVGWRGLLMGVVMLALWVLTSRTKRCDLAVLASGYGIVILACQYFNATLFSLGIAHAPVSVVLFSVATVPVFAALFARLILKEPTRPATWVTIIAVMVGIALAVFGGERAQAGFDRNAFLGALAGLGVALVLAMNFVILRAQPQIPILLVIGLGALIAGATGAMITGSTAMMQGQIWAIAICGLVILPVSFFSLSLASRYTHASNVSLLLLLETVLGPIWVWLGVGEAPTPLMLMGGAMVVVSLAIYLWFTGRRVTKRAGRGQT</sequence>
<keyword evidence="1" id="KW-0472">Membrane</keyword>
<feature type="domain" description="EamA" evidence="2">
    <location>
        <begin position="7"/>
        <end position="139"/>
    </location>
</feature>
<dbReference type="SUPFAM" id="SSF103481">
    <property type="entry name" value="Multidrug resistance efflux transporter EmrE"/>
    <property type="match status" value="2"/>
</dbReference>
<gene>
    <name evidence="3" type="ORF">SAMN04487859_10931</name>
</gene>
<dbReference type="Proteomes" id="UP000198599">
    <property type="component" value="Unassembled WGS sequence"/>
</dbReference>
<dbReference type="AlphaFoldDB" id="A0A1I5BZA4"/>
<feature type="transmembrane region" description="Helical" evidence="1">
    <location>
        <begin position="211"/>
        <end position="229"/>
    </location>
</feature>
<reference evidence="4" key="1">
    <citation type="submission" date="2016-10" db="EMBL/GenBank/DDBJ databases">
        <authorList>
            <person name="Varghese N."/>
            <person name="Submissions S."/>
        </authorList>
    </citation>
    <scope>NUCLEOTIDE SEQUENCE [LARGE SCALE GENOMIC DNA]</scope>
    <source>
        <strain evidence="4">DSM 28463</strain>
    </source>
</reference>
<feature type="transmembrane region" description="Helical" evidence="1">
    <location>
        <begin position="266"/>
        <end position="285"/>
    </location>
</feature>
<feature type="transmembrane region" description="Helical" evidence="1">
    <location>
        <begin position="180"/>
        <end position="205"/>
    </location>
</feature>
<keyword evidence="1" id="KW-0812">Transmembrane</keyword>
<dbReference type="GO" id="GO:0016020">
    <property type="term" value="C:membrane"/>
    <property type="evidence" value="ECO:0007669"/>
    <property type="project" value="InterPro"/>
</dbReference>
<feature type="transmembrane region" description="Helical" evidence="1">
    <location>
        <begin position="67"/>
        <end position="90"/>
    </location>
</feature>
<accession>A0A1I5BZA4</accession>
<feature type="transmembrane region" description="Helical" evidence="1">
    <location>
        <begin position="123"/>
        <end position="141"/>
    </location>
</feature>
<organism evidence="3 4">
    <name type="scientific">Roseovarius lutimaris</name>
    <dbReference type="NCBI Taxonomy" id="1005928"/>
    <lineage>
        <taxon>Bacteria</taxon>
        <taxon>Pseudomonadati</taxon>
        <taxon>Pseudomonadota</taxon>
        <taxon>Alphaproteobacteria</taxon>
        <taxon>Rhodobacterales</taxon>
        <taxon>Roseobacteraceae</taxon>
        <taxon>Roseovarius</taxon>
    </lineage>
</organism>
<feature type="transmembrane region" description="Helical" evidence="1">
    <location>
        <begin position="96"/>
        <end position="116"/>
    </location>
</feature>
<dbReference type="PANTHER" id="PTHR22911">
    <property type="entry name" value="ACYL-MALONYL CONDENSING ENZYME-RELATED"/>
    <property type="match status" value="1"/>
</dbReference>
<protein>
    <submittedName>
        <fullName evidence="3">EamA-like transporter family protein</fullName>
    </submittedName>
</protein>
<evidence type="ECO:0000256" key="1">
    <source>
        <dbReference type="SAM" id="Phobius"/>
    </source>
</evidence>
<evidence type="ECO:0000259" key="2">
    <source>
        <dbReference type="Pfam" id="PF00892"/>
    </source>
</evidence>
<dbReference type="InterPro" id="IPR000620">
    <property type="entry name" value="EamA_dom"/>
</dbReference>
<dbReference type="InterPro" id="IPR037185">
    <property type="entry name" value="EmrE-like"/>
</dbReference>
<dbReference type="RefSeq" id="WP_092837455.1">
    <property type="nucleotide sequence ID" value="NZ_FOVP01000009.1"/>
</dbReference>
<keyword evidence="4" id="KW-1185">Reference proteome</keyword>
<dbReference type="STRING" id="1005928.SAMN04487859_10931"/>
<dbReference type="OrthoDB" id="9810239at2"/>
<keyword evidence="1" id="KW-1133">Transmembrane helix</keyword>